<keyword evidence="1" id="KW-1133">Transmembrane helix</keyword>
<sequence length="52" mass="5883">MYAALWRILPGPVWVRLLLVLILLAAVLFALSTWVFPWIDQFVNNQEATVGG</sequence>
<evidence type="ECO:0000313" key="2">
    <source>
        <dbReference type="EMBL" id="MBB5643066.1"/>
    </source>
</evidence>
<comment type="caution">
    <text evidence="2">The sequence shown here is derived from an EMBL/GenBank/DDBJ whole genome shotgun (WGS) entry which is preliminary data.</text>
</comment>
<name>A0A7W8ZZJ4_9MICO</name>
<evidence type="ECO:0000313" key="3">
    <source>
        <dbReference type="Proteomes" id="UP000561726"/>
    </source>
</evidence>
<dbReference type="AlphaFoldDB" id="A0A7W8ZZJ4"/>
<organism evidence="2 3">
    <name type="scientific">Cryobacterium roopkundense</name>
    <dbReference type="NCBI Taxonomy" id="1001240"/>
    <lineage>
        <taxon>Bacteria</taxon>
        <taxon>Bacillati</taxon>
        <taxon>Actinomycetota</taxon>
        <taxon>Actinomycetes</taxon>
        <taxon>Micrococcales</taxon>
        <taxon>Microbacteriaceae</taxon>
        <taxon>Cryobacterium</taxon>
    </lineage>
</organism>
<dbReference type="Proteomes" id="UP000561726">
    <property type="component" value="Unassembled WGS sequence"/>
</dbReference>
<reference evidence="2 3" key="1">
    <citation type="submission" date="2020-08" db="EMBL/GenBank/DDBJ databases">
        <title>Sequencing the genomes of 1000 actinobacteria strains.</title>
        <authorList>
            <person name="Klenk H.-P."/>
        </authorList>
    </citation>
    <scope>NUCLEOTIDE SEQUENCE [LARGE SCALE GENOMIC DNA]</scope>
    <source>
        <strain evidence="2 3">DSM 21065</strain>
    </source>
</reference>
<dbReference type="RefSeq" id="WP_035835204.1">
    <property type="nucleotide sequence ID" value="NZ_JACHBQ010000001.1"/>
</dbReference>
<evidence type="ECO:0000256" key="1">
    <source>
        <dbReference type="SAM" id="Phobius"/>
    </source>
</evidence>
<keyword evidence="1" id="KW-0812">Transmembrane</keyword>
<gene>
    <name evidence="2" type="ORF">BJ997_003614</name>
</gene>
<protein>
    <submittedName>
        <fullName evidence="2">Uncharacterized protein</fullName>
    </submittedName>
</protein>
<accession>A0A7W8ZZJ4</accession>
<keyword evidence="1" id="KW-0472">Membrane</keyword>
<feature type="transmembrane region" description="Helical" evidence="1">
    <location>
        <begin position="13"/>
        <end position="36"/>
    </location>
</feature>
<proteinExistence type="predicted"/>
<dbReference type="EMBL" id="JACHBQ010000001">
    <property type="protein sequence ID" value="MBB5643066.1"/>
    <property type="molecule type" value="Genomic_DNA"/>
</dbReference>